<feature type="domain" description="WYL" evidence="1">
    <location>
        <begin position="24"/>
        <end position="73"/>
    </location>
</feature>
<dbReference type="PROSITE" id="PS52050">
    <property type="entry name" value="WYL"/>
    <property type="match status" value="1"/>
</dbReference>
<comment type="caution">
    <text evidence="3">The sequence shown here is derived from an EMBL/GenBank/DDBJ whole genome shotgun (WGS) entry which is preliminary data.</text>
</comment>
<evidence type="ECO:0000313" key="3">
    <source>
        <dbReference type="EMBL" id="MFC3105284.1"/>
    </source>
</evidence>
<evidence type="ECO:0000313" key="4">
    <source>
        <dbReference type="Proteomes" id="UP001595462"/>
    </source>
</evidence>
<proteinExistence type="predicted"/>
<protein>
    <submittedName>
        <fullName evidence="3">WYL domain-containing protein</fullName>
    </submittedName>
</protein>
<dbReference type="RefSeq" id="WP_380690844.1">
    <property type="nucleotide sequence ID" value="NZ_JBHRSS010000008.1"/>
</dbReference>
<evidence type="ECO:0000259" key="1">
    <source>
        <dbReference type="Pfam" id="PF13280"/>
    </source>
</evidence>
<feature type="domain" description="DNA-binding transcriptional repressor CapW C-terminal dimerisation" evidence="2">
    <location>
        <begin position="97"/>
        <end position="162"/>
    </location>
</feature>
<dbReference type="InterPro" id="IPR059020">
    <property type="entry name" value="CapW_CTD"/>
</dbReference>
<dbReference type="InterPro" id="IPR026881">
    <property type="entry name" value="WYL_dom"/>
</dbReference>
<gene>
    <name evidence="3" type="ORF">ACFOSU_15490</name>
</gene>
<accession>A0ABV7ETI9</accession>
<dbReference type="Proteomes" id="UP001595462">
    <property type="component" value="Unassembled WGS sequence"/>
</dbReference>
<dbReference type="Pfam" id="PF13280">
    <property type="entry name" value="WYL"/>
    <property type="match status" value="1"/>
</dbReference>
<keyword evidence="4" id="KW-1185">Reference proteome</keyword>
<dbReference type="Pfam" id="PF26107">
    <property type="entry name" value="BrxR_CTD"/>
    <property type="match status" value="1"/>
</dbReference>
<reference evidence="4" key="1">
    <citation type="journal article" date="2019" name="Int. J. Syst. Evol. Microbiol.">
        <title>The Global Catalogue of Microorganisms (GCM) 10K type strain sequencing project: providing services to taxonomists for standard genome sequencing and annotation.</title>
        <authorList>
            <consortium name="The Broad Institute Genomics Platform"/>
            <consortium name="The Broad Institute Genome Sequencing Center for Infectious Disease"/>
            <person name="Wu L."/>
            <person name="Ma J."/>
        </authorList>
    </citation>
    <scope>NUCLEOTIDE SEQUENCE [LARGE SCALE GENOMIC DNA]</scope>
    <source>
        <strain evidence="4">KCTC 52640</strain>
    </source>
</reference>
<dbReference type="EMBL" id="JBHRSS010000008">
    <property type="protein sequence ID" value="MFC3105284.1"/>
    <property type="molecule type" value="Genomic_DNA"/>
</dbReference>
<organism evidence="3 4">
    <name type="scientific">Salinisphaera aquimarina</name>
    <dbReference type="NCBI Taxonomy" id="2094031"/>
    <lineage>
        <taxon>Bacteria</taxon>
        <taxon>Pseudomonadati</taxon>
        <taxon>Pseudomonadota</taxon>
        <taxon>Gammaproteobacteria</taxon>
        <taxon>Salinisphaerales</taxon>
        <taxon>Salinisphaeraceae</taxon>
        <taxon>Salinisphaera</taxon>
    </lineage>
</organism>
<name>A0ABV7ETI9_9GAMM</name>
<evidence type="ECO:0000259" key="2">
    <source>
        <dbReference type="Pfam" id="PF26107"/>
    </source>
</evidence>
<sequence>MSDVSDPDLRPQQERQVQFAFSLVRYHSFSSGSVEREIVPFALAFNGLRWHVRAFDRRREKFSDFVLTRIDSADAGTGKSIEDFERSEHDLEWNRVIELELAPHPKEEYPYIVEMDYGICARKLKVRVRAALAPYFLRQWIVDCSEGHHLSGAEYRLWLKNSPILYGISGAHLAPGYNSADNQSSFSF</sequence>